<feature type="transmembrane region" description="Helical" evidence="6">
    <location>
        <begin position="112"/>
        <end position="133"/>
    </location>
</feature>
<evidence type="ECO:0000256" key="5">
    <source>
        <dbReference type="ARBA" id="ARBA00023136"/>
    </source>
</evidence>
<feature type="transmembrane region" description="Helical" evidence="6">
    <location>
        <begin position="145"/>
        <end position="168"/>
    </location>
</feature>
<dbReference type="InterPro" id="IPR011050">
    <property type="entry name" value="Pectin_lyase_fold/virulence"/>
</dbReference>
<evidence type="ECO:0000256" key="3">
    <source>
        <dbReference type="ARBA" id="ARBA00022692"/>
    </source>
</evidence>
<dbReference type="Proteomes" id="UP001244341">
    <property type="component" value="Chromosome 2b"/>
</dbReference>
<reference evidence="7 8" key="1">
    <citation type="submission" date="2023-05" db="EMBL/GenBank/DDBJ databases">
        <title>A 100% complete, gapless, phased diploid assembly of the Scenedesmus obliquus UTEX 3031 genome.</title>
        <authorList>
            <person name="Biondi T.C."/>
            <person name="Hanschen E.R."/>
            <person name="Kwon T."/>
            <person name="Eng W."/>
            <person name="Kruse C.P.S."/>
            <person name="Koehler S.I."/>
            <person name="Kunde Y."/>
            <person name="Gleasner C.D."/>
            <person name="You Mak K.T."/>
            <person name="Polle J."/>
            <person name="Hovde B.T."/>
            <person name="Starkenburg S.R."/>
        </authorList>
    </citation>
    <scope>NUCLEOTIDE SEQUENCE [LARGE SCALE GENOMIC DNA]</scope>
    <source>
        <strain evidence="7 8">DOE0152z</strain>
    </source>
</reference>
<dbReference type="SUPFAM" id="SSF51126">
    <property type="entry name" value="Pectin lyase-like"/>
    <property type="match status" value="2"/>
</dbReference>
<evidence type="ECO:0008006" key="9">
    <source>
        <dbReference type="Google" id="ProtNLM"/>
    </source>
</evidence>
<evidence type="ECO:0000313" key="8">
    <source>
        <dbReference type="Proteomes" id="UP001244341"/>
    </source>
</evidence>
<protein>
    <recommendedName>
        <fullName evidence="9">Right handed beta helix domain-containing protein</fullName>
    </recommendedName>
</protein>
<evidence type="ECO:0000313" key="7">
    <source>
        <dbReference type="EMBL" id="WIA10193.1"/>
    </source>
</evidence>
<evidence type="ECO:0000256" key="2">
    <source>
        <dbReference type="ARBA" id="ARBA00010596"/>
    </source>
</evidence>
<dbReference type="InterPro" id="IPR045231">
    <property type="entry name" value="Yip1/4-like"/>
</dbReference>
<dbReference type="EMBL" id="CP126209">
    <property type="protein sequence ID" value="WIA10193.1"/>
    <property type="molecule type" value="Genomic_DNA"/>
</dbReference>
<keyword evidence="4 6" id="KW-1133">Transmembrane helix</keyword>
<dbReference type="InterPro" id="IPR012334">
    <property type="entry name" value="Pectin_lyas_fold"/>
</dbReference>
<comment type="subcellular location">
    <subcellularLocation>
        <location evidence="1">Membrane</location>
        <topology evidence="1">Multi-pass membrane protein</topology>
    </subcellularLocation>
</comment>
<sequence length="746" mass="77465">MEFGMKQPNSFSGGSNVEWYSSGTAGAYNPSSYQYAPPPTAAASAYSNSFEDEPPLLEELGIDIPSILQKTKAILLHQMKSNCLDELDFGGALIFLLLLGGLHLLLGKMHFGVLLGWSVVQSIVLWFVVNQIASNEAAEHRALDLYSCCCIVGYGMLPLILLSVAVLLTPRGPVSAVLAILAAAWSAITAAKVLARISHALAEVRSLVLIPCFLLYGSFALLTVFCRAKDQRLKCRDGPRKHFPITDGAFLRTKDTASVQLLGLAISGCPGTAVVINGSNELLLRDVELQQSNHKQQQSYGGALLVSNVKQVALHRVRCHGNFALLNGGCMRASRVPSVMLTNSTFSSNWVSQLQESEGSRGGGGAVSIEQAGSVTAAGCSWVHNTALGFRALGGALELQNSGRVQLSECDFRNNSAGLEGGCISARDVASLEMHDSNFSANGVLPPQPDDDPESPALTENGAAVAVMGNKATNNHPVNLTVNGCRFTENKVYTDGGALYINQWGLAAGRVNISDSYFAHNEAGSEGGAVKVAQSHWSEVVISESTFESNTAVDYGGALGIADCDVVVTQCSFTDNRVEDGDGGALAVYTETAAGSGNRLQLVAVNLTGNSCGKGQGGAVSVDSQGLVMQDVKVYGSKALMGAGGVFAVSAAPVELQHVLIEDNSVAGTGAGGMGLLQAADVSMQYVTVTNNKGTEGGGLSLQMMTNASLSCLMLANNTATGAGGGLAVLQSGAAVQGAPFCSAPA</sequence>
<proteinExistence type="inferred from homology"/>
<dbReference type="PANTHER" id="PTHR21236">
    <property type="entry name" value="GOLGI MEMBRANE PROTEIN YIP1"/>
    <property type="match status" value="1"/>
</dbReference>
<name>A0ABY8TPA9_TETOB</name>
<accession>A0ABY8TPA9</accession>
<evidence type="ECO:0000256" key="4">
    <source>
        <dbReference type="ARBA" id="ARBA00022989"/>
    </source>
</evidence>
<evidence type="ECO:0000256" key="1">
    <source>
        <dbReference type="ARBA" id="ARBA00004141"/>
    </source>
</evidence>
<dbReference type="SMART" id="SM00710">
    <property type="entry name" value="PbH1"/>
    <property type="match status" value="11"/>
</dbReference>
<feature type="transmembrane region" description="Helical" evidence="6">
    <location>
        <begin position="87"/>
        <end position="106"/>
    </location>
</feature>
<evidence type="ECO:0000256" key="6">
    <source>
        <dbReference type="SAM" id="Phobius"/>
    </source>
</evidence>
<feature type="transmembrane region" description="Helical" evidence="6">
    <location>
        <begin position="174"/>
        <end position="195"/>
    </location>
</feature>
<keyword evidence="5 6" id="KW-0472">Membrane</keyword>
<keyword evidence="3 6" id="KW-0812">Transmembrane</keyword>
<dbReference type="Gene3D" id="2.160.20.10">
    <property type="entry name" value="Single-stranded right-handed beta-helix, Pectin lyase-like"/>
    <property type="match status" value="1"/>
</dbReference>
<feature type="transmembrane region" description="Helical" evidence="6">
    <location>
        <begin position="207"/>
        <end position="225"/>
    </location>
</feature>
<organism evidence="7 8">
    <name type="scientific">Tetradesmus obliquus</name>
    <name type="common">Green alga</name>
    <name type="synonym">Acutodesmus obliquus</name>
    <dbReference type="NCBI Taxonomy" id="3088"/>
    <lineage>
        <taxon>Eukaryota</taxon>
        <taxon>Viridiplantae</taxon>
        <taxon>Chlorophyta</taxon>
        <taxon>core chlorophytes</taxon>
        <taxon>Chlorophyceae</taxon>
        <taxon>CS clade</taxon>
        <taxon>Sphaeropleales</taxon>
        <taxon>Scenedesmaceae</taxon>
        <taxon>Tetradesmus</taxon>
    </lineage>
</organism>
<keyword evidence="8" id="KW-1185">Reference proteome</keyword>
<dbReference type="InterPro" id="IPR006626">
    <property type="entry name" value="PbH1"/>
</dbReference>
<comment type="similarity">
    <text evidence="2">Belongs to the YIP1 family.</text>
</comment>
<dbReference type="PANTHER" id="PTHR21236:SF2">
    <property type="entry name" value="PROTEIN YIPF"/>
    <property type="match status" value="1"/>
</dbReference>
<gene>
    <name evidence="7" type="ORF">OEZ85_010396</name>
</gene>